<evidence type="ECO:0000256" key="1">
    <source>
        <dbReference type="SAM" id="MobiDB-lite"/>
    </source>
</evidence>
<feature type="region of interest" description="Disordered" evidence="1">
    <location>
        <begin position="37"/>
        <end position="56"/>
    </location>
</feature>
<organism evidence="2">
    <name type="scientific">viral metagenome</name>
    <dbReference type="NCBI Taxonomy" id="1070528"/>
    <lineage>
        <taxon>unclassified sequences</taxon>
        <taxon>metagenomes</taxon>
        <taxon>organismal metagenomes</taxon>
    </lineage>
</organism>
<reference evidence="2" key="1">
    <citation type="journal article" date="2020" name="Nature">
        <title>Giant virus diversity and host interactions through global metagenomics.</title>
        <authorList>
            <person name="Schulz F."/>
            <person name="Roux S."/>
            <person name="Paez-Espino D."/>
            <person name="Jungbluth S."/>
            <person name="Walsh D.A."/>
            <person name="Denef V.J."/>
            <person name="McMahon K.D."/>
            <person name="Konstantinidis K.T."/>
            <person name="Eloe-Fadrosh E.A."/>
            <person name="Kyrpides N.C."/>
            <person name="Woyke T."/>
        </authorList>
    </citation>
    <scope>NUCLEOTIDE SEQUENCE</scope>
    <source>
        <strain evidence="2">GVMAG-S-1035118-87</strain>
    </source>
</reference>
<evidence type="ECO:0000313" key="2">
    <source>
        <dbReference type="EMBL" id="QHS78900.1"/>
    </source>
</evidence>
<name>A0A6C0AHH3_9ZZZZ</name>
<sequence length="68" mass="7736">MFPRSTLMRSVAEPAIDHEIEPLTPPFMPTESPVLKRQHTVRGPGDPTPDSNKSFLNFDDYLNAKRIK</sequence>
<protein>
    <submittedName>
        <fullName evidence="2">Uncharacterized protein</fullName>
    </submittedName>
</protein>
<dbReference type="EMBL" id="MN740625">
    <property type="protein sequence ID" value="QHS78900.1"/>
    <property type="molecule type" value="Genomic_DNA"/>
</dbReference>
<proteinExistence type="predicted"/>
<dbReference type="AlphaFoldDB" id="A0A6C0AHH3"/>
<accession>A0A6C0AHH3</accession>